<dbReference type="AlphaFoldDB" id="A0A7R8YU73"/>
<evidence type="ECO:0000313" key="1">
    <source>
        <dbReference type="EMBL" id="CAD7084421.1"/>
    </source>
</evidence>
<name>A0A7R8YU73_HERIL</name>
<reference evidence="1 2" key="1">
    <citation type="submission" date="2020-11" db="EMBL/GenBank/DDBJ databases">
        <authorList>
            <person name="Wallbank WR R."/>
            <person name="Pardo Diaz C."/>
            <person name="Kozak K."/>
            <person name="Martin S."/>
            <person name="Jiggins C."/>
            <person name="Moest M."/>
            <person name="Warren A I."/>
            <person name="Generalovic N T."/>
            <person name="Byers J.R.P. K."/>
            <person name="Montejo-Kovacevich G."/>
            <person name="Yen C E."/>
        </authorList>
    </citation>
    <scope>NUCLEOTIDE SEQUENCE [LARGE SCALE GENOMIC DNA]</scope>
</reference>
<proteinExistence type="predicted"/>
<sequence>MDVPVTSGVIESWLEDEDSCGSEVDRCAVSMIGILALIYLIPKTFNPNTWMNHHRDQMKMLRFQSCGVK</sequence>
<dbReference type="InParanoid" id="A0A7R8YU73"/>
<accession>A0A7R8YU73</accession>
<keyword evidence="2" id="KW-1185">Reference proteome</keyword>
<protein>
    <submittedName>
        <fullName evidence="1">Uncharacterized protein</fullName>
    </submittedName>
</protein>
<organism evidence="1 2">
    <name type="scientific">Hermetia illucens</name>
    <name type="common">Black soldier fly</name>
    <dbReference type="NCBI Taxonomy" id="343691"/>
    <lineage>
        <taxon>Eukaryota</taxon>
        <taxon>Metazoa</taxon>
        <taxon>Ecdysozoa</taxon>
        <taxon>Arthropoda</taxon>
        <taxon>Hexapoda</taxon>
        <taxon>Insecta</taxon>
        <taxon>Pterygota</taxon>
        <taxon>Neoptera</taxon>
        <taxon>Endopterygota</taxon>
        <taxon>Diptera</taxon>
        <taxon>Brachycera</taxon>
        <taxon>Stratiomyomorpha</taxon>
        <taxon>Stratiomyidae</taxon>
        <taxon>Hermetiinae</taxon>
        <taxon>Hermetia</taxon>
    </lineage>
</organism>
<dbReference type="EMBL" id="LR899011">
    <property type="protein sequence ID" value="CAD7084421.1"/>
    <property type="molecule type" value="Genomic_DNA"/>
</dbReference>
<evidence type="ECO:0000313" key="2">
    <source>
        <dbReference type="Proteomes" id="UP000594454"/>
    </source>
</evidence>
<gene>
    <name evidence="1" type="ORF">HERILL_LOCUS7316</name>
</gene>
<dbReference type="Proteomes" id="UP000594454">
    <property type="component" value="Chromosome 3"/>
</dbReference>